<accession>A0A2I0B9J6</accession>
<dbReference type="InterPro" id="IPR002068">
    <property type="entry name" value="A-crystallin/Hsp20_dom"/>
</dbReference>
<keyword evidence="5" id="KW-1185">Reference proteome</keyword>
<gene>
    <name evidence="4" type="primary">HSP17.6A</name>
    <name evidence="4" type="ORF">AXF42_Ash007215</name>
</gene>
<dbReference type="PROSITE" id="PS01031">
    <property type="entry name" value="SHSP"/>
    <property type="match status" value="1"/>
</dbReference>
<protein>
    <submittedName>
        <fullName evidence="4">17.6 kDa class I heat shock protein 1</fullName>
    </submittedName>
</protein>
<dbReference type="Proteomes" id="UP000236161">
    <property type="component" value="Unassembled WGS sequence"/>
</dbReference>
<evidence type="ECO:0000313" key="4">
    <source>
        <dbReference type="EMBL" id="PKA64470.1"/>
    </source>
</evidence>
<evidence type="ECO:0000259" key="3">
    <source>
        <dbReference type="PROSITE" id="PS01031"/>
    </source>
</evidence>
<dbReference type="InterPro" id="IPR008978">
    <property type="entry name" value="HSP20-like_chaperone"/>
</dbReference>
<reference evidence="4 5" key="1">
    <citation type="journal article" date="2017" name="Nature">
        <title>The Apostasia genome and the evolution of orchids.</title>
        <authorList>
            <person name="Zhang G.Q."/>
            <person name="Liu K.W."/>
            <person name="Li Z."/>
            <person name="Lohaus R."/>
            <person name="Hsiao Y.Y."/>
            <person name="Niu S.C."/>
            <person name="Wang J.Y."/>
            <person name="Lin Y.C."/>
            <person name="Xu Q."/>
            <person name="Chen L.J."/>
            <person name="Yoshida K."/>
            <person name="Fujiwara S."/>
            <person name="Wang Z.W."/>
            <person name="Zhang Y.Q."/>
            <person name="Mitsuda N."/>
            <person name="Wang M."/>
            <person name="Liu G.H."/>
            <person name="Pecoraro L."/>
            <person name="Huang H.X."/>
            <person name="Xiao X.J."/>
            <person name="Lin M."/>
            <person name="Wu X.Y."/>
            <person name="Wu W.L."/>
            <person name="Chen Y.Y."/>
            <person name="Chang S.B."/>
            <person name="Sakamoto S."/>
            <person name="Ohme-Takagi M."/>
            <person name="Yagi M."/>
            <person name="Zeng S.J."/>
            <person name="Shen C.Y."/>
            <person name="Yeh C.M."/>
            <person name="Luo Y.B."/>
            <person name="Tsai W.C."/>
            <person name="Van de Peer Y."/>
            <person name="Liu Z.J."/>
        </authorList>
    </citation>
    <scope>NUCLEOTIDE SEQUENCE [LARGE SCALE GENOMIC DNA]</scope>
    <source>
        <strain evidence="5">cv. Shenzhen</strain>
        <tissue evidence="4">Stem</tissue>
    </source>
</reference>
<evidence type="ECO:0000256" key="1">
    <source>
        <dbReference type="PROSITE-ProRule" id="PRU00285"/>
    </source>
</evidence>
<comment type="similarity">
    <text evidence="1 2">Belongs to the small heat shock protein (HSP20) family.</text>
</comment>
<dbReference type="Pfam" id="PF00011">
    <property type="entry name" value="HSP20"/>
    <property type="match status" value="1"/>
</dbReference>
<dbReference type="Gene3D" id="2.60.40.790">
    <property type="match status" value="1"/>
</dbReference>
<dbReference type="OrthoDB" id="1431247at2759"/>
<dbReference type="CDD" id="cd06464">
    <property type="entry name" value="ACD_sHsps-like"/>
    <property type="match status" value="1"/>
</dbReference>
<dbReference type="AlphaFoldDB" id="A0A2I0B9J6"/>
<dbReference type="SUPFAM" id="SSF49764">
    <property type="entry name" value="HSP20-like chaperones"/>
    <property type="match status" value="1"/>
</dbReference>
<dbReference type="EMBL" id="KZ451903">
    <property type="protein sequence ID" value="PKA64470.1"/>
    <property type="molecule type" value="Genomic_DNA"/>
</dbReference>
<keyword evidence="4" id="KW-0346">Stress response</keyword>
<name>A0A2I0B9J6_9ASPA</name>
<proteinExistence type="inferred from homology"/>
<dbReference type="STRING" id="1088818.A0A2I0B9J6"/>
<evidence type="ECO:0000313" key="5">
    <source>
        <dbReference type="Proteomes" id="UP000236161"/>
    </source>
</evidence>
<feature type="domain" description="SHSP" evidence="3">
    <location>
        <begin position="160"/>
        <end position="269"/>
    </location>
</feature>
<sequence>MELSIATNRVRRILDHVAAGDEIPPSSSHLFAMNCSSTLNSSVRRYDNRTIFARQGFVSNAGFMQQASTKQSHGCSDSASKNVASNCSAGSGDSSYQNQGEPLFSRKAQVNFDLPDLGDGRLLKQDCALYSTEAPNFSSANSGKIHQQPLSTRTTQPSLFDGLVWSPRIDIAESYSGYAVTVELPGVSINGISVVVDDQNLTIAGKRIIRQWGLPNFSADSDLIYHRKEILQGPYQVLWPLPKDVNKDCISAEYVDGFLRIMIPKILNA</sequence>
<evidence type="ECO:0000256" key="2">
    <source>
        <dbReference type="RuleBase" id="RU003616"/>
    </source>
</evidence>
<organism evidence="4 5">
    <name type="scientific">Apostasia shenzhenica</name>
    <dbReference type="NCBI Taxonomy" id="1088818"/>
    <lineage>
        <taxon>Eukaryota</taxon>
        <taxon>Viridiplantae</taxon>
        <taxon>Streptophyta</taxon>
        <taxon>Embryophyta</taxon>
        <taxon>Tracheophyta</taxon>
        <taxon>Spermatophyta</taxon>
        <taxon>Magnoliopsida</taxon>
        <taxon>Liliopsida</taxon>
        <taxon>Asparagales</taxon>
        <taxon>Orchidaceae</taxon>
        <taxon>Apostasioideae</taxon>
        <taxon>Apostasia</taxon>
    </lineage>
</organism>